<comment type="caution">
    <text evidence="1">The sequence shown here is derived from an EMBL/GenBank/DDBJ whole genome shotgun (WGS) entry which is preliminary data.</text>
</comment>
<sequence>MQTDLFETKSKTGRVYEISEQSTLTMTTVLDNSDTGWMVETKTYKVRSGGFANKLSENEFHIFASGENATRI</sequence>
<evidence type="ECO:0000313" key="2">
    <source>
        <dbReference type="Proteomes" id="UP001622950"/>
    </source>
</evidence>
<evidence type="ECO:0000313" key="1">
    <source>
        <dbReference type="EMBL" id="MFK9079618.1"/>
    </source>
</evidence>
<keyword evidence="2" id="KW-1185">Reference proteome</keyword>
<proteinExistence type="predicted"/>
<gene>
    <name evidence="1" type="ORF">ACJEBM_02865</name>
</gene>
<organism evidence="1 2">
    <name type="scientific">Pseudomonas neuropathica</name>
    <dbReference type="NCBI Taxonomy" id="2730425"/>
    <lineage>
        <taxon>Bacteria</taxon>
        <taxon>Pseudomonadati</taxon>
        <taxon>Pseudomonadota</taxon>
        <taxon>Gammaproteobacteria</taxon>
        <taxon>Pseudomonadales</taxon>
        <taxon>Pseudomonadaceae</taxon>
        <taxon>Pseudomonas</taxon>
    </lineage>
</organism>
<dbReference type="Proteomes" id="UP001622950">
    <property type="component" value="Unassembled WGS sequence"/>
</dbReference>
<name>A0ACC7MNK8_9PSED</name>
<dbReference type="EMBL" id="JBJHQE010000003">
    <property type="protein sequence ID" value="MFK9079618.1"/>
    <property type="molecule type" value="Genomic_DNA"/>
</dbReference>
<accession>A0ACC7MNK8</accession>
<reference evidence="1" key="1">
    <citation type="submission" date="2024-11" db="EMBL/GenBank/DDBJ databases">
        <authorList>
            <person name="Lucas J.A."/>
        </authorList>
    </citation>
    <scope>NUCLEOTIDE SEQUENCE</scope>
    <source>
        <strain evidence="1">Z 8.8</strain>
    </source>
</reference>
<protein>
    <submittedName>
        <fullName evidence="1">Uncharacterized protein</fullName>
    </submittedName>
</protein>